<sequence>MERLVLLPFSIGCVSESSVAIGIHHPRRTKPSHDTNPSSTRPKEEDEESLSSSDESMKNALKFLALSKPNISDRFHRIVKGFKTFSQLFVYEEEIEEMEMEIGLPTDVKHVTHIGWDGSGNENPIQGWDNLISPDQLLPLQPSLRQFELSMAAKTNNSPLVRPSSA</sequence>
<organism evidence="3 4">
    <name type="scientific">Jatropha curcas</name>
    <name type="common">Barbados nut</name>
    <dbReference type="NCBI Taxonomy" id="180498"/>
    <lineage>
        <taxon>Eukaryota</taxon>
        <taxon>Viridiplantae</taxon>
        <taxon>Streptophyta</taxon>
        <taxon>Embryophyta</taxon>
        <taxon>Tracheophyta</taxon>
        <taxon>Spermatophyta</taxon>
        <taxon>Magnoliopsida</taxon>
        <taxon>eudicotyledons</taxon>
        <taxon>Gunneridae</taxon>
        <taxon>Pentapetalae</taxon>
        <taxon>rosids</taxon>
        <taxon>fabids</taxon>
        <taxon>Malpighiales</taxon>
        <taxon>Euphorbiaceae</taxon>
        <taxon>Crotonoideae</taxon>
        <taxon>Jatropheae</taxon>
        <taxon>Jatropha</taxon>
    </lineage>
</organism>
<dbReference type="PANTHER" id="PTHR46931:SF6">
    <property type="entry name" value="CRIB DOMAIN-CONTAINING PROTEIN RIC4"/>
    <property type="match status" value="1"/>
</dbReference>
<dbReference type="AlphaFoldDB" id="A0A067K4X2"/>
<feature type="region of interest" description="Disordered" evidence="1">
    <location>
        <begin position="22"/>
        <end position="54"/>
    </location>
</feature>
<dbReference type="Pfam" id="PF00786">
    <property type="entry name" value="PBD"/>
    <property type="match status" value="1"/>
</dbReference>
<evidence type="ECO:0000256" key="1">
    <source>
        <dbReference type="SAM" id="MobiDB-lite"/>
    </source>
</evidence>
<name>A0A067K4X2_JATCU</name>
<protein>
    <recommendedName>
        <fullName evidence="2">CRIB domain-containing protein</fullName>
    </recommendedName>
</protein>
<dbReference type="EMBL" id="KK914893">
    <property type="protein sequence ID" value="KDP26864.1"/>
    <property type="molecule type" value="Genomic_DNA"/>
</dbReference>
<evidence type="ECO:0000259" key="2">
    <source>
        <dbReference type="PROSITE" id="PS50108"/>
    </source>
</evidence>
<dbReference type="InterPro" id="IPR000095">
    <property type="entry name" value="CRIB_dom"/>
</dbReference>
<accession>A0A067K4X2</accession>
<gene>
    <name evidence="3" type="ORF">JCGZ_18022</name>
</gene>
<dbReference type="Proteomes" id="UP000027138">
    <property type="component" value="Unassembled WGS sequence"/>
</dbReference>
<dbReference type="Gene3D" id="3.90.810.10">
    <property type="entry name" value="CRIB domain"/>
    <property type="match status" value="1"/>
</dbReference>
<evidence type="ECO:0000313" key="4">
    <source>
        <dbReference type="Proteomes" id="UP000027138"/>
    </source>
</evidence>
<keyword evidence="4" id="KW-1185">Reference proteome</keyword>
<proteinExistence type="predicted"/>
<feature type="domain" description="CRIB" evidence="2">
    <location>
        <begin position="102"/>
        <end position="115"/>
    </location>
</feature>
<evidence type="ECO:0000313" key="3">
    <source>
        <dbReference type="EMBL" id="KDP26864.1"/>
    </source>
</evidence>
<dbReference type="InterPro" id="IPR044509">
    <property type="entry name" value="RIC2/4"/>
</dbReference>
<dbReference type="CDD" id="cd00132">
    <property type="entry name" value="CRIB"/>
    <property type="match status" value="1"/>
</dbReference>
<dbReference type="PROSITE" id="PS50108">
    <property type="entry name" value="CRIB"/>
    <property type="match status" value="1"/>
</dbReference>
<dbReference type="InterPro" id="IPR036936">
    <property type="entry name" value="CRIB_dom_sf"/>
</dbReference>
<reference evidence="3 4" key="1">
    <citation type="journal article" date="2014" name="PLoS ONE">
        <title>Global Analysis of Gene Expression Profiles in Physic Nut (Jatropha curcas L.) Seedlings Exposed to Salt Stress.</title>
        <authorList>
            <person name="Zhang L."/>
            <person name="Zhang C."/>
            <person name="Wu P."/>
            <person name="Chen Y."/>
            <person name="Li M."/>
            <person name="Jiang H."/>
            <person name="Wu G."/>
        </authorList>
    </citation>
    <scope>NUCLEOTIDE SEQUENCE [LARGE SCALE GENOMIC DNA]</scope>
    <source>
        <strain evidence="4">cv. GZQX0401</strain>
        <tissue evidence="3">Young leaves</tissue>
    </source>
</reference>
<dbReference type="OrthoDB" id="678664at2759"/>
<dbReference type="STRING" id="180498.A0A067K4X2"/>
<dbReference type="PANTHER" id="PTHR46931">
    <property type="entry name" value="CRIB DOMAIN-CONTAINING PROTEIN RIC2"/>
    <property type="match status" value="1"/>
</dbReference>